<sequence length="147" mass="16609">MVTVRSIVVLVASDVILKCDCENFRENIMIIITQLKKRSSYSGDCILYIILHLIVNIQSQLHTLDKYYFANIIIQVSISPSWPTTRKKCVLPLIKEKCNMDEKLDEVTTAPPPPLLEPQGSVVLATTEGGTKEVIAAEFLCRREKEM</sequence>
<accession>A0A195FMM5</accession>
<dbReference type="EMBL" id="KQ981430">
    <property type="protein sequence ID" value="KYN41718.1"/>
    <property type="molecule type" value="Genomic_DNA"/>
</dbReference>
<proteinExistence type="predicted"/>
<name>A0A195FMM5_9HYME</name>
<dbReference type="Proteomes" id="UP000078541">
    <property type="component" value="Unassembled WGS sequence"/>
</dbReference>
<keyword evidence="2" id="KW-1185">Reference proteome</keyword>
<gene>
    <name evidence="1" type="ORF">ALC56_03861</name>
</gene>
<dbReference type="AlphaFoldDB" id="A0A195FMM5"/>
<evidence type="ECO:0000313" key="2">
    <source>
        <dbReference type="Proteomes" id="UP000078541"/>
    </source>
</evidence>
<organism evidence="1 2">
    <name type="scientific">Trachymyrmex septentrionalis</name>
    <dbReference type="NCBI Taxonomy" id="34720"/>
    <lineage>
        <taxon>Eukaryota</taxon>
        <taxon>Metazoa</taxon>
        <taxon>Ecdysozoa</taxon>
        <taxon>Arthropoda</taxon>
        <taxon>Hexapoda</taxon>
        <taxon>Insecta</taxon>
        <taxon>Pterygota</taxon>
        <taxon>Neoptera</taxon>
        <taxon>Endopterygota</taxon>
        <taxon>Hymenoptera</taxon>
        <taxon>Apocrita</taxon>
        <taxon>Aculeata</taxon>
        <taxon>Formicoidea</taxon>
        <taxon>Formicidae</taxon>
        <taxon>Myrmicinae</taxon>
        <taxon>Trachymyrmex</taxon>
    </lineage>
</organism>
<protein>
    <submittedName>
        <fullName evidence="1">Uncharacterized protein</fullName>
    </submittedName>
</protein>
<reference evidence="1 2" key="1">
    <citation type="submission" date="2016-03" db="EMBL/GenBank/DDBJ databases">
        <title>Trachymyrmex septentrionalis WGS genome.</title>
        <authorList>
            <person name="Nygaard S."/>
            <person name="Hu H."/>
            <person name="Boomsma J."/>
            <person name="Zhang G."/>
        </authorList>
    </citation>
    <scope>NUCLEOTIDE SEQUENCE [LARGE SCALE GENOMIC DNA]</scope>
    <source>
        <strain evidence="1">Tsep2-gDNA-1</strain>
        <tissue evidence="1">Whole body</tissue>
    </source>
</reference>
<evidence type="ECO:0000313" key="1">
    <source>
        <dbReference type="EMBL" id="KYN41718.1"/>
    </source>
</evidence>